<evidence type="ECO:0000313" key="5">
    <source>
        <dbReference type="EMBL" id="BDR60449.1"/>
    </source>
</evidence>
<evidence type="ECO:0000313" key="6">
    <source>
        <dbReference type="Proteomes" id="UP001321741"/>
    </source>
</evidence>
<dbReference type="Gene3D" id="3.90.780.10">
    <property type="entry name" value="5'-Nucleotidase, C-terminal domain"/>
    <property type="match status" value="1"/>
</dbReference>
<dbReference type="Pfam" id="PF00149">
    <property type="entry name" value="Metallophos"/>
    <property type="match status" value="1"/>
</dbReference>
<dbReference type="SUPFAM" id="SSF55816">
    <property type="entry name" value="5'-nucleotidase (syn. UDP-sugar hydrolase), C-terminal domain"/>
    <property type="match status" value="1"/>
</dbReference>
<organism evidence="5 6">
    <name type="scientific">Lactobacillus xylocopicola</name>
    <dbReference type="NCBI Taxonomy" id="2976676"/>
    <lineage>
        <taxon>Bacteria</taxon>
        <taxon>Bacillati</taxon>
        <taxon>Bacillota</taxon>
        <taxon>Bacilli</taxon>
        <taxon>Lactobacillales</taxon>
        <taxon>Lactobacillaceae</taxon>
        <taxon>Lactobacillus</taxon>
    </lineage>
</organism>
<evidence type="ECO:0000259" key="3">
    <source>
        <dbReference type="Pfam" id="PF00149"/>
    </source>
</evidence>
<keyword evidence="6" id="KW-1185">Reference proteome</keyword>
<keyword evidence="1" id="KW-0732">Signal</keyword>
<gene>
    <name evidence="5" type="primary">yfkN</name>
    <name evidence="5" type="ORF">KIM322_07100</name>
</gene>
<comment type="similarity">
    <text evidence="2">Belongs to the 5'-nucleotidase family.</text>
</comment>
<sequence length="516" mass="57976">MTKIVFLSSSDIHGYIMPTDYQKKAEYHAALGLSRVSSAIKAERAKFGAENVVVTDAGDCLQGSPLASYVYSTEDLEVLDQYTDLYNLVGYDARCLGNHDFDYGLNFLKHYLNRNQAPFLNDNILDAQSKLPALGQSYQILVKNGIRIGLLGVTTEKVPDWEPAANVAGLKFTSAYAQVKHYAKILRKQVDVLAVIYHGGFEADPLSGTKTEPANGENEGYRILTELPEVDVLLTGHQHRKLALVTKNTAIVQPGYRGEAVGEVILEIDDKSKEIRSKTARLLDVHAYLPDQALLDHCSELEQATQSWLDQPLAHLPEPAPLGDANHARLVGAPFINLLQEMQLFFTQADVSATAVMSDTAPGFDREVTMRDILLNYPYANQLCLVRLTGRQLREIIEYSLAFLEKNDQGEVTFAPQWRNLLFNFDVFYPVNYQADISRPPGHRLTQLDLEGKPLADEKNYHLAVNSYRAHGGGFYPGYSADKIEKTVDKDYVQMFQEFLTQTKVEVDRRQNYRFN</sequence>
<dbReference type="Gene3D" id="3.60.21.10">
    <property type="match status" value="1"/>
</dbReference>
<dbReference type="InterPro" id="IPR006179">
    <property type="entry name" value="5_nucleotidase/apyrase"/>
</dbReference>
<feature type="domain" description="5'-Nucleotidase C-terminal" evidence="4">
    <location>
        <begin position="328"/>
        <end position="477"/>
    </location>
</feature>
<dbReference type="RefSeq" id="WP_317638150.1">
    <property type="nucleotide sequence ID" value="NZ_AP026803.1"/>
</dbReference>
<reference evidence="5 6" key="1">
    <citation type="journal article" date="2023" name="Microbiol. Spectr.">
        <title>Symbiosis of Carpenter Bees with Uncharacterized Lactic Acid Bacteria Showing NAD Auxotrophy.</title>
        <authorList>
            <person name="Kawasaki S."/>
            <person name="Ozawa K."/>
            <person name="Mori T."/>
            <person name="Yamamoto A."/>
            <person name="Ito M."/>
            <person name="Ohkuma M."/>
            <person name="Sakamoto M."/>
            <person name="Matsutani M."/>
        </authorList>
    </citation>
    <scope>NUCLEOTIDE SEQUENCE [LARGE SCALE GENOMIC DNA]</scope>
    <source>
        <strain evidence="5 6">Kim32-2</strain>
    </source>
</reference>
<dbReference type="Pfam" id="PF02872">
    <property type="entry name" value="5_nucleotid_C"/>
    <property type="match status" value="1"/>
</dbReference>
<dbReference type="InterPro" id="IPR036907">
    <property type="entry name" value="5'-Nucleotdase_C_sf"/>
</dbReference>
<feature type="domain" description="Calcineurin-like phosphoesterase" evidence="3">
    <location>
        <begin position="10"/>
        <end position="240"/>
    </location>
</feature>
<evidence type="ECO:0000256" key="1">
    <source>
        <dbReference type="ARBA" id="ARBA00022729"/>
    </source>
</evidence>
<dbReference type="Proteomes" id="UP001321741">
    <property type="component" value="Chromosome"/>
</dbReference>
<protein>
    <submittedName>
        <fullName evidence="5">Bifunctional metallophosphatase/5'-nucleotidase</fullName>
    </submittedName>
</protein>
<dbReference type="PANTHER" id="PTHR11575">
    <property type="entry name" value="5'-NUCLEOTIDASE-RELATED"/>
    <property type="match status" value="1"/>
</dbReference>
<dbReference type="SUPFAM" id="SSF56300">
    <property type="entry name" value="Metallo-dependent phosphatases"/>
    <property type="match status" value="1"/>
</dbReference>
<accession>A0ABM8BGP9</accession>
<keyword evidence="2" id="KW-0547">Nucleotide-binding</keyword>
<proteinExistence type="inferred from homology"/>
<dbReference type="InterPro" id="IPR029052">
    <property type="entry name" value="Metallo-depent_PP-like"/>
</dbReference>
<name>A0ABM8BGP9_9LACO</name>
<dbReference type="InterPro" id="IPR008334">
    <property type="entry name" value="5'-Nucleotdase_C"/>
</dbReference>
<evidence type="ECO:0000256" key="2">
    <source>
        <dbReference type="RuleBase" id="RU362119"/>
    </source>
</evidence>
<keyword evidence="2" id="KW-0378">Hydrolase</keyword>
<dbReference type="PRINTS" id="PR01607">
    <property type="entry name" value="APYRASEFAMLY"/>
</dbReference>
<dbReference type="InterPro" id="IPR004843">
    <property type="entry name" value="Calcineurin-like_PHP"/>
</dbReference>
<evidence type="ECO:0000259" key="4">
    <source>
        <dbReference type="Pfam" id="PF02872"/>
    </source>
</evidence>
<dbReference type="EMBL" id="AP026803">
    <property type="protein sequence ID" value="BDR60449.1"/>
    <property type="molecule type" value="Genomic_DNA"/>
</dbReference>
<dbReference type="PANTHER" id="PTHR11575:SF6">
    <property type="entry name" value="2',3'-CYCLIC-NUCLEOTIDE 2'-PHOSPHODIESTERASE_3'-NUCLEOTIDASE"/>
    <property type="match status" value="1"/>
</dbReference>